<dbReference type="OrthoDB" id="9126725at2"/>
<keyword evidence="1" id="KW-0472">Membrane</keyword>
<dbReference type="InterPro" id="IPR057706">
    <property type="entry name" value="DUF7946"/>
</dbReference>
<dbReference type="Pfam" id="PF25678">
    <property type="entry name" value="DUF7946"/>
    <property type="match status" value="1"/>
</dbReference>
<evidence type="ECO:0000313" key="5">
    <source>
        <dbReference type="Proteomes" id="UP000054911"/>
    </source>
</evidence>
<accession>A0A157ZYQ4</accession>
<comment type="caution">
    <text evidence="4">The sequence shown here is derived from an EMBL/GenBank/DDBJ whole genome shotgun (WGS) entry which is preliminary data.</text>
</comment>
<dbReference type="AlphaFoldDB" id="A0A157ZYQ4"/>
<evidence type="ECO:0000259" key="3">
    <source>
        <dbReference type="Pfam" id="PF25679"/>
    </source>
</evidence>
<keyword evidence="1" id="KW-0812">Transmembrane</keyword>
<dbReference type="STRING" id="1777141.AWB80_01484"/>
<evidence type="ECO:0000259" key="2">
    <source>
        <dbReference type="Pfam" id="PF25678"/>
    </source>
</evidence>
<dbReference type="InterPro" id="IPR057707">
    <property type="entry name" value="DUF7947"/>
</dbReference>
<sequence>MLQAVNTNSEVSLCVLSVRYEGNDTASHEIDLNQLGVSIQGFASVFALCANTLATGRLILQLDALDVRVVALPVAEHHCFEVLAMVKSMATSRDLWSGAFGAVLAVVVQYVLSRRDQDQMKFLSEALQGQTKYMNEALHALQSQSKSMNEALQNQSKHMNEALQQSLQHNQHNFETLKALADKLADALRPAARQALSPIDRSCQRIDLYAEGKQFMTLDSDHKRAFSPGAGMVTEHLEPYVGVISQFDMTTGACRLTLEGATSRIPAIVVDPIFDRPNNRYVKAMTSADPIRFLAKAELDDEGNPIRLYISDTSKPELHEASV</sequence>
<evidence type="ECO:0000313" key="4">
    <source>
        <dbReference type="EMBL" id="SAK50623.1"/>
    </source>
</evidence>
<dbReference type="RefSeq" id="WP_143327990.1">
    <property type="nucleotide sequence ID" value="NZ_FCOE02000004.1"/>
</dbReference>
<evidence type="ECO:0000256" key="1">
    <source>
        <dbReference type="SAM" id="Phobius"/>
    </source>
</evidence>
<keyword evidence="5" id="KW-1185">Reference proteome</keyword>
<feature type="domain" description="DUF7947" evidence="3">
    <location>
        <begin position="240"/>
        <end position="313"/>
    </location>
</feature>
<dbReference type="EMBL" id="FCOE02000004">
    <property type="protein sequence ID" value="SAK50623.1"/>
    <property type="molecule type" value="Genomic_DNA"/>
</dbReference>
<keyword evidence="1" id="KW-1133">Transmembrane helix</keyword>
<dbReference type="Proteomes" id="UP000054911">
    <property type="component" value="Unassembled WGS sequence"/>
</dbReference>
<name>A0A157ZYQ4_9BURK</name>
<proteinExistence type="predicted"/>
<feature type="transmembrane region" description="Helical" evidence="1">
    <location>
        <begin position="95"/>
        <end position="112"/>
    </location>
</feature>
<gene>
    <name evidence="4" type="ORF">AWB80_01484</name>
</gene>
<reference evidence="4" key="1">
    <citation type="submission" date="2016-01" db="EMBL/GenBank/DDBJ databases">
        <authorList>
            <person name="Peeters C."/>
        </authorList>
    </citation>
    <scope>NUCLEOTIDE SEQUENCE [LARGE SCALE GENOMIC DNA]</scope>
    <source>
        <strain evidence="4">LMG 29323</strain>
    </source>
</reference>
<protein>
    <submittedName>
        <fullName evidence="4">Uncharacterized protein</fullName>
    </submittedName>
</protein>
<feature type="domain" description="DUF7946" evidence="2">
    <location>
        <begin position="17"/>
        <end position="224"/>
    </location>
</feature>
<organism evidence="4 5">
    <name type="scientific">Caballeronia pedi</name>
    <dbReference type="NCBI Taxonomy" id="1777141"/>
    <lineage>
        <taxon>Bacteria</taxon>
        <taxon>Pseudomonadati</taxon>
        <taxon>Pseudomonadota</taxon>
        <taxon>Betaproteobacteria</taxon>
        <taxon>Burkholderiales</taxon>
        <taxon>Burkholderiaceae</taxon>
        <taxon>Caballeronia</taxon>
    </lineage>
</organism>
<dbReference type="Pfam" id="PF25679">
    <property type="entry name" value="DUF7947"/>
    <property type="match status" value="1"/>
</dbReference>